<name>A0A2P7S9U4_9HYPH</name>
<keyword evidence="2" id="KW-1185">Reference proteome</keyword>
<organism evidence="1 2">
    <name type="scientific">Pseudaminobacter soli</name>
    <name type="common">ex Li et al. 2025</name>
    <dbReference type="NCBI Taxonomy" id="1295366"/>
    <lineage>
        <taxon>Bacteria</taxon>
        <taxon>Pseudomonadati</taxon>
        <taxon>Pseudomonadota</taxon>
        <taxon>Alphaproteobacteria</taxon>
        <taxon>Hyphomicrobiales</taxon>
        <taxon>Phyllobacteriaceae</taxon>
        <taxon>Pseudaminobacter</taxon>
    </lineage>
</organism>
<evidence type="ECO:0000313" key="2">
    <source>
        <dbReference type="Proteomes" id="UP000240653"/>
    </source>
</evidence>
<protein>
    <submittedName>
        <fullName evidence="1">Uncharacterized protein</fullName>
    </submittedName>
</protein>
<dbReference type="AlphaFoldDB" id="A0A2P7S9U4"/>
<gene>
    <name evidence="1" type="ORF">C7I85_16580</name>
</gene>
<accession>A0A2P7S9U4</accession>
<sequence length="215" mass="24079">MITPQRLLSDWRQIFDRSVLPEWLHTVTFPELIATADEGEDTKITVPQWAYIRIGRKLPWHCHIRVIELGALLELTRVGITVRTNSNHTEPRPQVYAKLSIPGAPHDNTPITRLFAGAMAGEAVTALGRRNDVSAWNAAIKADRHAIKDAREQTMRHVERLLREGAAAGTLPLGFDVAAYLDNLADLFRWMDQGLEPSNFHPSDPRRALAEQAAA</sequence>
<evidence type="ECO:0000313" key="1">
    <source>
        <dbReference type="EMBL" id="PSJ59237.1"/>
    </source>
</evidence>
<dbReference type="EMBL" id="PXYL01000008">
    <property type="protein sequence ID" value="PSJ59237.1"/>
    <property type="molecule type" value="Genomic_DNA"/>
</dbReference>
<dbReference type="Proteomes" id="UP000240653">
    <property type="component" value="Unassembled WGS sequence"/>
</dbReference>
<comment type="caution">
    <text evidence="1">The sequence shown here is derived from an EMBL/GenBank/DDBJ whole genome shotgun (WGS) entry which is preliminary data.</text>
</comment>
<reference evidence="1 2" key="1">
    <citation type="submission" date="2018-03" db="EMBL/GenBank/DDBJ databases">
        <title>The draft genome of Mesorhizobium soli JCM 19897.</title>
        <authorList>
            <person name="Li L."/>
            <person name="Liu L."/>
            <person name="Liang L."/>
            <person name="Wang T."/>
            <person name="Zhang X."/>
        </authorList>
    </citation>
    <scope>NUCLEOTIDE SEQUENCE [LARGE SCALE GENOMIC DNA]</scope>
    <source>
        <strain evidence="1 2">JCM 19897</strain>
    </source>
</reference>
<proteinExistence type="predicted"/>